<dbReference type="OrthoDB" id="185373at2759"/>
<feature type="repeat" description="PPR" evidence="3">
    <location>
        <begin position="582"/>
        <end position="616"/>
    </location>
</feature>
<evidence type="ECO:0000256" key="1">
    <source>
        <dbReference type="ARBA" id="ARBA00007626"/>
    </source>
</evidence>
<dbReference type="InterPro" id="IPR011990">
    <property type="entry name" value="TPR-like_helical_dom_sf"/>
</dbReference>
<feature type="repeat" description="PPR" evidence="3">
    <location>
        <begin position="292"/>
        <end position="326"/>
    </location>
</feature>
<comment type="similarity">
    <text evidence="1">Belongs to the PPR family. P subfamily.</text>
</comment>
<dbReference type="Pfam" id="PF01535">
    <property type="entry name" value="PPR"/>
    <property type="match status" value="4"/>
</dbReference>
<organism evidence="6 7">
    <name type="scientific">Spirodela intermedia</name>
    <name type="common">Intermediate duckweed</name>
    <dbReference type="NCBI Taxonomy" id="51605"/>
    <lineage>
        <taxon>Eukaryota</taxon>
        <taxon>Viridiplantae</taxon>
        <taxon>Streptophyta</taxon>
        <taxon>Embryophyta</taxon>
        <taxon>Tracheophyta</taxon>
        <taxon>Spermatophyta</taxon>
        <taxon>Magnoliopsida</taxon>
        <taxon>Liliopsida</taxon>
        <taxon>Araceae</taxon>
        <taxon>Lemnoideae</taxon>
        <taxon>Spirodela</taxon>
    </lineage>
</organism>
<dbReference type="AlphaFoldDB" id="A0A7I8L0E7"/>
<reference evidence="6" key="1">
    <citation type="submission" date="2020-02" db="EMBL/GenBank/DDBJ databases">
        <authorList>
            <person name="Scholz U."/>
            <person name="Mascher M."/>
            <person name="Fiebig A."/>
        </authorList>
    </citation>
    <scope>NUCLEOTIDE SEQUENCE</scope>
</reference>
<protein>
    <recommendedName>
        <fullName evidence="5">Pentatricopeptide repeat-containing protein-mitochondrial domain-containing protein</fullName>
    </recommendedName>
</protein>
<dbReference type="Pfam" id="PF13041">
    <property type="entry name" value="PPR_2"/>
    <property type="match status" value="2"/>
</dbReference>
<feature type="repeat" description="PPR" evidence="3">
    <location>
        <begin position="187"/>
        <end position="221"/>
    </location>
</feature>
<dbReference type="NCBIfam" id="TIGR00756">
    <property type="entry name" value="PPR"/>
    <property type="match status" value="5"/>
</dbReference>
<feature type="repeat" description="PPR" evidence="3">
    <location>
        <begin position="362"/>
        <end position="397"/>
    </location>
</feature>
<dbReference type="PANTHER" id="PTHR47939">
    <property type="entry name" value="MEMBRANE-ASSOCIATED SALT-INDUCIBLE PROTEIN-LIKE"/>
    <property type="match status" value="1"/>
</dbReference>
<feature type="repeat" description="PPR" evidence="3">
    <location>
        <begin position="399"/>
        <end position="433"/>
    </location>
</feature>
<feature type="domain" description="Pentatricopeptide repeat-containing protein-mitochondrial" evidence="5">
    <location>
        <begin position="523"/>
        <end position="639"/>
    </location>
</feature>
<dbReference type="Proteomes" id="UP000663760">
    <property type="component" value="Chromosome 10"/>
</dbReference>
<dbReference type="InterPro" id="IPR002885">
    <property type="entry name" value="PPR_rpt"/>
</dbReference>
<evidence type="ECO:0000256" key="4">
    <source>
        <dbReference type="SAM" id="MobiDB-lite"/>
    </source>
</evidence>
<dbReference type="InterPro" id="IPR050667">
    <property type="entry name" value="PPR-containing_protein"/>
</dbReference>
<gene>
    <name evidence="6" type="ORF">SI8410_10013910</name>
</gene>
<dbReference type="Pfam" id="PF23276">
    <property type="entry name" value="TPR_24"/>
    <property type="match status" value="1"/>
</dbReference>
<dbReference type="Gene3D" id="1.25.40.10">
    <property type="entry name" value="Tetratricopeptide repeat domain"/>
    <property type="match status" value="5"/>
</dbReference>
<proteinExistence type="inferred from homology"/>
<keyword evidence="7" id="KW-1185">Reference proteome</keyword>
<feature type="repeat" description="PPR" evidence="3">
    <location>
        <begin position="222"/>
        <end position="256"/>
    </location>
</feature>
<feature type="repeat" description="PPR" evidence="3">
    <location>
        <begin position="434"/>
        <end position="468"/>
    </location>
</feature>
<name>A0A7I8L0E7_SPIIN</name>
<evidence type="ECO:0000313" key="7">
    <source>
        <dbReference type="Proteomes" id="UP000663760"/>
    </source>
</evidence>
<feature type="repeat" description="PPR" evidence="3">
    <location>
        <begin position="327"/>
        <end position="361"/>
    </location>
</feature>
<sequence length="765" mass="84386">MAATAISVARRRALTVALRALGGPSPKKYPCFAPRVFHGFCTSQSINDQPSGSPDRPPHPSAGGATELASPREEEKGRPRRRPTESSAPLHETICYMMAKRPWTTRLQNSIRSLCSSFDQELVLAVVRGAREPDHALRFFRWVEKTGFRHDTATYGEIVRLLTRHRMLNHARGLILDDMPKRGLQPDERMLAALIEGYGLAGIPQEAVKIFRRMPDLGVERGVRSYDAFFKAILRSGRAMMAKRVFNQMLREGVEPTLFTFNNLIWGFCLCQRMSTAARFLAEMKERSILPDVVTYNTFVGGLVRGGKLEDAEKMFAEMGSAGLAPNSITYALLIKGYASSGKVGEALRFFAQMVEKGIKPTEQTYSALLPGLCGDMERLGEAKKLLGEMTERHIGLRDGSVFLNLISGLCGAGRLDEALQVLPMMEGLKARADLSHYNVLLENLCRESRYDRAVEMVDEVVEKGVLLDPRSSSSEMSPGAYNPVIEYMCRNGLTKKAEALFRQVMKKGADDPVAFDNLIRGHAREGTPESAADILAIVNRRGVTTESDAYAMLVESFLGKGDPAVAKATLDSMIEQGHLPSPSLFRSVMEALFEDGRVQTASRLMRSMIEKGVRENLDVAHRILEALLTRGHVEEALGRINLLRVNECAPDVDRLLLVLCDKGKTIAALKLAEFGLEADCEIDFSTYDRVLDALSEEGKTMRAYTLLCKIKKKGGATNQKGCQALIKSLIAEGKTEQADTLYRLVFGHARGKRSGASAEGEEAA</sequence>
<feature type="repeat" description="PPR" evidence="3">
    <location>
        <begin position="151"/>
        <end position="186"/>
    </location>
</feature>
<evidence type="ECO:0000256" key="2">
    <source>
        <dbReference type="ARBA" id="ARBA00022737"/>
    </source>
</evidence>
<feature type="repeat" description="PPR" evidence="3">
    <location>
        <begin position="257"/>
        <end position="291"/>
    </location>
</feature>
<evidence type="ECO:0000256" key="3">
    <source>
        <dbReference type="PROSITE-ProRule" id="PRU00708"/>
    </source>
</evidence>
<feature type="repeat" description="PPR" evidence="3">
    <location>
        <begin position="478"/>
        <end position="512"/>
    </location>
</feature>
<evidence type="ECO:0000313" key="6">
    <source>
        <dbReference type="EMBL" id="CAA7403232.1"/>
    </source>
</evidence>
<dbReference type="PROSITE" id="PS51375">
    <property type="entry name" value="PPR"/>
    <property type="match status" value="11"/>
</dbReference>
<dbReference type="PANTHER" id="PTHR47939:SF13">
    <property type="entry name" value="OS03G0201400 PROTEIN"/>
    <property type="match status" value="1"/>
</dbReference>
<dbReference type="EMBL" id="LR746273">
    <property type="protein sequence ID" value="CAA7403232.1"/>
    <property type="molecule type" value="Genomic_DNA"/>
</dbReference>
<keyword evidence="2" id="KW-0677">Repeat</keyword>
<accession>A0A7I8L0E7</accession>
<dbReference type="InterPro" id="IPR057027">
    <property type="entry name" value="TPR_mt"/>
</dbReference>
<feature type="compositionally biased region" description="Polar residues" evidence="4">
    <location>
        <begin position="43"/>
        <end position="52"/>
    </location>
</feature>
<feature type="region of interest" description="Disordered" evidence="4">
    <location>
        <begin position="43"/>
        <end position="91"/>
    </location>
</feature>
<evidence type="ECO:0000259" key="5">
    <source>
        <dbReference type="Pfam" id="PF23276"/>
    </source>
</evidence>